<evidence type="ECO:0000313" key="2">
    <source>
        <dbReference type="EMBL" id="QEH33105.1"/>
    </source>
</evidence>
<name>A0A5B9VZA3_9BACT</name>
<protein>
    <recommendedName>
        <fullName evidence="4">Peptidase S26 domain-containing protein</fullName>
    </recommendedName>
</protein>
<dbReference type="OrthoDB" id="274715at2"/>
<dbReference type="Proteomes" id="UP000324233">
    <property type="component" value="Chromosome"/>
</dbReference>
<keyword evidence="1" id="KW-0812">Transmembrane</keyword>
<organism evidence="2 3">
    <name type="scientific">Aquisphaera giovannonii</name>
    <dbReference type="NCBI Taxonomy" id="406548"/>
    <lineage>
        <taxon>Bacteria</taxon>
        <taxon>Pseudomonadati</taxon>
        <taxon>Planctomycetota</taxon>
        <taxon>Planctomycetia</taxon>
        <taxon>Isosphaerales</taxon>
        <taxon>Isosphaeraceae</taxon>
        <taxon>Aquisphaera</taxon>
    </lineage>
</organism>
<accession>A0A5B9VZA3</accession>
<feature type="transmembrane region" description="Helical" evidence="1">
    <location>
        <begin position="99"/>
        <end position="124"/>
    </location>
</feature>
<evidence type="ECO:0000256" key="1">
    <source>
        <dbReference type="SAM" id="Phobius"/>
    </source>
</evidence>
<dbReference type="RefSeq" id="WP_148592755.1">
    <property type="nucleotide sequence ID" value="NZ_CP042997.1"/>
</dbReference>
<keyword evidence="3" id="KW-1185">Reference proteome</keyword>
<evidence type="ECO:0000313" key="3">
    <source>
        <dbReference type="Proteomes" id="UP000324233"/>
    </source>
</evidence>
<sequence>MSVSCYVSSGARLVPGPATLGAGHYARLADLIPGMAQWRWAQRERGLVLLGTFLASLLMTVFCWGSLLGWGFLAMAFLTHIASSLDVLRQLAFPVFRPFVALSASALGLAAGVYIPLSLSLYLLASPVGSAGPGAGYLINRIAYRAASPAPGEWVWFRISQHLGGRAGQVLATEGQEVEWTGRRWQVDGHDLTAHPGSLPYYPAGWRFSIPRGCLLIGPEGPGPDPAVASPILIVGRDQVVGRAWVKCSPFWERTFL</sequence>
<dbReference type="EMBL" id="CP042997">
    <property type="protein sequence ID" value="QEH33105.1"/>
    <property type="molecule type" value="Genomic_DNA"/>
</dbReference>
<reference evidence="2 3" key="1">
    <citation type="submission" date="2019-08" db="EMBL/GenBank/DDBJ databases">
        <title>Deep-cultivation of Planctomycetes and their phenomic and genomic characterization uncovers novel biology.</title>
        <authorList>
            <person name="Wiegand S."/>
            <person name="Jogler M."/>
            <person name="Boedeker C."/>
            <person name="Pinto D."/>
            <person name="Vollmers J."/>
            <person name="Rivas-Marin E."/>
            <person name="Kohn T."/>
            <person name="Peeters S.H."/>
            <person name="Heuer A."/>
            <person name="Rast P."/>
            <person name="Oberbeckmann S."/>
            <person name="Bunk B."/>
            <person name="Jeske O."/>
            <person name="Meyerdierks A."/>
            <person name="Storesund J.E."/>
            <person name="Kallscheuer N."/>
            <person name="Luecker S."/>
            <person name="Lage O.M."/>
            <person name="Pohl T."/>
            <person name="Merkel B.J."/>
            <person name="Hornburger P."/>
            <person name="Mueller R.-W."/>
            <person name="Bruemmer F."/>
            <person name="Labrenz M."/>
            <person name="Spormann A.M."/>
            <person name="Op den Camp H."/>
            <person name="Overmann J."/>
            <person name="Amann R."/>
            <person name="Jetten M.S.M."/>
            <person name="Mascher T."/>
            <person name="Medema M.H."/>
            <person name="Devos D.P."/>
            <person name="Kaster A.-K."/>
            <person name="Ovreas L."/>
            <person name="Rohde M."/>
            <person name="Galperin M.Y."/>
            <person name="Jogler C."/>
        </authorList>
    </citation>
    <scope>NUCLEOTIDE SEQUENCE [LARGE SCALE GENOMIC DNA]</scope>
    <source>
        <strain evidence="2 3">OJF2</strain>
    </source>
</reference>
<gene>
    <name evidence="2" type="ORF">OJF2_16020</name>
</gene>
<keyword evidence="1" id="KW-1133">Transmembrane helix</keyword>
<proteinExistence type="predicted"/>
<dbReference type="AlphaFoldDB" id="A0A5B9VZA3"/>
<dbReference type="KEGG" id="agv:OJF2_16020"/>
<evidence type="ECO:0008006" key="4">
    <source>
        <dbReference type="Google" id="ProtNLM"/>
    </source>
</evidence>
<feature type="transmembrane region" description="Helical" evidence="1">
    <location>
        <begin position="47"/>
        <end position="79"/>
    </location>
</feature>
<keyword evidence="1" id="KW-0472">Membrane</keyword>